<dbReference type="GO" id="GO:0006617">
    <property type="term" value="P:SRP-dependent cotranslational protein targeting to membrane, signal sequence recognition"/>
    <property type="evidence" value="ECO:0007669"/>
    <property type="project" value="TreeGrafter"/>
</dbReference>
<keyword evidence="2" id="KW-0963">Cytoplasm</keyword>
<dbReference type="STRING" id="98765.A0A2R6QUH6"/>
<dbReference type="OrthoDB" id="2190947at2759"/>
<evidence type="ECO:0000313" key="6">
    <source>
        <dbReference type="EMBL" id="PSS15398.1"/>
    </source>
</evidence>
<evidence type="ECO:0000313" key="7">
    <source>
        <dbReference type="Proteomes" id="UP000186601"/>
    </source>
</evidence>
<evidence type="ECO:0000256" key="5">
    <source>
        <dbReference type="SAM" id="MobiDB-lite"/>
    </source>
</evidence>
<evidence type="ECO:0008006" key="8">
    <source>
        <dbReference type="Google" id="ProtNLM"/>
    </source>
</evidence>
<feature type="region of interest" description="Disordered" evidence="5">
    <location>
        <begin position="180"/>
        <end position="252"/>
    </location>
</feature>
<evidence type="ECO:0000256" key="3">
    <source>
        <dbReference type="ARBA" id="ARBA00023135"/>
    </source>
</evidence>
<dbReference type="Gene3D" id="3.30.56.30">
    <property type="entry name" value="Signal recognition particle, SRP19-like subunit"/>
    <property type="match status" value="1"/>
</dbReference>
<keyword evidence="4" id="KW-0687">Ribonucleoprotein</keyword>
<name>A0A2R6QUH6_9APHY</name>
<feature type="region of interest" description="Disordered" evidence="5">
    <location>
        <begin position="34"/>
        <end position="54"/>
    </location>
</feature>
<gene>
    <name evidence="6" type="ORF">PHLCEN_2v3274</name>
</gene>
<accession>A0A2R6QUH6</accession>
<evidence type="ECO:0000256" key="4">
    <source>
        <dbReference type="ARBA" id="ARBA00023274"/>
    </source>
</evidence>
<protein>
    <recommendedName>
        <fullName evidence="8">Signal recognition particle protein</fullName>
    </recommendedName>
</protein>
<reference evidence="6 7" key="1">
    <citation type="submission" date="2018-02" db="EMBL/GenBank/DDBJ databases">
        <title>Genome sequence of the basidiomycete white-rot fungus Phlebia centrifuga.</title>
        <authorList>
            <person name="Granchi Z."/>
            <person name="Peng M."/>
            <person name="de Vries R.P."/>
            <person name="Hilden K."/>
            <person name="Makela M.R."/>
            <person name="Grigoriev I."/>
            <person name="Riley R."/>
        </authorList>
    </citation>
    <scope>NUCLEOTIDE SEQUENCE [LARGE SCALE GENOMIC DNA]</scope>
    <source>
        <strain evidence="6 7">FBCC195</strain>
    </source>
</reference>
<dbReference type="AlphaFoldDB" id="A0A2R6QUH6"/>
<dbReference type="PANTHER" id="PTHR17453:SF0">
    <property type="entry name" value="SIGNAL RECOGNITION PARTICLE 19 KDA PROTEIN"/>
    <property type="match status" value="1"/>
</dbReference>
<keyword evidence="7" id="KW-1185">Reference proteome</keyword>
<comment type="caution">
    <text evidence="6">The sequence shown here is derived from an EMBL/GenBank/DDBJ whole genome shotgun (WGS) entry which is preliminary data.</text>
</comment>
<organism evidence="6 7">
    <name type="scientific">Hermanssonia centrifuga</name>
    <dbReference type="NCBI Taxonomy" id="98765"/>
    <lineage>
        <taxon>Eukaryota</taxon>
        <taxon>Fungi</taxon>
        <taxon>Dikarya</taxon>
        <taxon>Basidiomycota</taxon>
        <taxon>Agaricomycotina</taxon>
        <taxon>Agaricomycetes</taxon>
        <taxon>Polyporales</taxon>
        <taxon>Meruliaceae</taxon>
        <taxon>Hermanssonia</taxon>
    </lineage>
</organism>
<dbReference type="GO" id="GO:0005786">
    <property type="term" value="C:signal recognition particle, endoplasmic reticulum targeting"/>
    <property type="evidence" value="ECO:0007669"/>
    <property type="project" value="UniProtKB-KW"/>
</dbReference>
<dbReference type="GO" id="GO:0008312">
    <property type="term" value="F:7S RNA binding"/>
    <property type="evidence" value="ECO:0007669"/>
    <property type="project" value="InterPro"/>
</dbReference>
<dbReference type="InterPro" id="IPR036521">
    <property type="entry name" value="SRP19-like_sf"/>
</dbReference>
<dbReference type="Pfam" id="PF01922">
    <property type="entry name" value="SRP19"/>
    <property type="match status" value="1"/>
</dbReference>
<evidence type="ECO:0000256" key="2">
    <source>
        <dbReference type="ARBA" id="ARBA00022490"/>
    </source>
</evidence>
<proteinExistence type="predicted"/>
<dbReference type="InterPro" id="IPR002778">
    <property type="entry name" value="Signal_recog_particle_SRP19"/>
</dbReference>
<dbReference type="Proteomes" id="UP000186601">
    <property type="component" value="Unassembled WGS sequence"/>
</dbReference>
<keyword evidence="3" id="KW-0733">Signal recognition particle</keyword>
<dbReference type="SUPFAM" id="SSF69695">
    <property type="entry name" value="SRP19"/>
    <property type="match status" value="1"/>
</dbReference>
<dbReference type="PANTHER" id="PTHR17453">
    <property type="entry name" value="SIGNAL RECOGNITION PARTICLE 19 KD PROTEIN"/>
    <property type="match status" value="1"/>
</dbReference>
<sequence>MSRRVAIVEEFDDDTDLPLPPRALPNLGTRGAILEALSDDEGDSEPGPATPSYTGFKERQQAVSHAQSMEINEVVDITPYKKWICVYPIYIDAKRAYGTGERRVARAKAVWWPLSRDIAEAASRMGLGVLHEAQKSHPRDWENPGRVRVQWKKEGRLVNPSIKTKKQLLEMISMQIQIQKPDSIPKPPYSTTSPDTPVEPAPAPVPAKGKQPASKTGGKAHTTISASAAPTRRSGRPLAVPPTPHPPLANRVSPYSPALVSGVLIETVKAGMNAPEAGMGAVGGSGGKGKRKVVRVRG</sequence>
<evidence type="ECO:0000256" key="1">
    <source>
        <dbReference type="ARBA" id="ARBA00004496"/>
    </source>
</evidence>
<comment type="subcellular location">
    <subcellularLocation>
        <location evidence="1">Cytoplasm</location>
    </subcellularLocation>
</comment>
<dbReference type="EMBL" id="MLYV02000311">
    <property type="protein sequence ID" value="PSS15398.1"/>
    <property type="molecule type" value="Genomic_DNA"/>
</dbReference>